<feature type="compositionally biased region" description="Polar residues" evidence="1">
    <location>
        <begin position="340"/>
        <end position="363"/>
    </location>
</feature>
<protein>
    <recommendedName>
        <fullName evidence="4">Peptidase A2 domain-containing protein</fullName>
    </recommendedName>
</protein>
<dbReference type="PANTHER" id="PTHR46888">
    <property type="entry name" value="ZINC KNUCKLE DOMAINCONTAINING PROTEIN-RELATED"/>
    <property type="match status" value="1"/>
</dbReference>
<accession>A0A5B7HNX3</accession>
<evidence type="ECO:0008006" key="4">
    <source>
        <dbReference type="Google" id="ProtNLM"/>
    </source>
</evidence>
<evidence type="ECO:0000313" key="3">
    <source>
        <dbReference type="Proteomes" id="UP000324222"/>
    </source>
</evidence>
<comment type="caution">
    <text evidence="2">The sequence shown here is derived from an EMBL/GenBank/DDBJ whole genome shotgun (WGS) entry which is preliminary data.</text>
</comment>
<dbReference type="Proteomes" id="UP000324222">
    <property type="component" value="Unassembled WGS sequence"/>
</dbReference>
<dbReference type="EMBL" id="VSRR010032734">
    <property type="protein sequence ID" value="MPC71355.1"/>
    <property type="molecule type" value="Genomic_DNA"/>
</dbReference>
<evidence type="ECO:0000256" key="1">
    <source>
        <dbReference type="SAM" id="MobiDB-lite"/>
    </source>
</evidence>
<reference evidence="2 3" key="1">
    <citation type="submission" date="2019-05" db="EMBL/GenBank/DDBJ databases">
        <title>Another draft genome of Portunus trituberculatus and its Hox gene families provides insights of decapod evolution.</title>
        <authorList>
            <person name="Jeong J.-H."/>
            <person name="Song I."/>
            <person name="Kim S."/>
            <person name="Choi T."/>
            <person name="Kim D."/>
            <person name="Ryu S."/>
            <person name="Kim W."/>
        </authorList>
    </citation>
    <scope>NUCLEOTIDE SEQUENCE [LARGE SCALE GENOMIC DNA]</scope>
    <source>
        <tissue evidence="2">Muscle</tissue>
    </source>
</reference>
<dbReference type="AlphaFoldDB" id="A0A5B7HNX3"/>
<proteinExistence type="predicted"/>
<feature type="compositionally biased region" description="Low complexity" evidence="1">
    <location>
        <begin position="364"/>
        <end position="378"/>
    </location>
</feature>
<organism evidence="2 3">
    <name type="scientific">Portunus trituberculatus</name>
    <name type="common">Swimming crab</name>
    <name type="synonym">Neptunus trituberculatus</name>
    <dbReference type="NCBI Taxonomy" id="210409"/>
    <lineage>
        <taxon>Eukaryota</taxon>
        <taxon>Metazoa</taxon>
        <taxon>Ecdysozoa</taxon>
        <taxon>Arthropoda</taxon>
        <taxon>Crustacea</taxon>
        <taxon>Multicrustacea</taxon>
        <taxon>Malacostraca</taxon>
        <taxon>Eumalacostraca</taxon>
        <taxon>Eucarida</taxon>
        <taxon>Decapoda</taxon>
        <taxon>Pleocyemata</taxon>
        <taxon>Brachyura</taxon>
        <taxon>Eubrachyura</taxon>
        <taxon>Portunoidea</taxon>
        <taxon>Portunidae</taxon>
        <taxon>Portuninae</taxon>
        <taxon>Portunus</taxon>
    </lineage>
</organism>
<feature type="region of interest" description="Disordered" evidence="1">
    <location>
        <begin position="45"/>
        <end position="70"/>
    </location>
</feature>
<feature type="region of interest" description="Disordered" evidence="1">
    <location>
        <begin position="340"/>
        <end position="389"/>
    </location>
</feature>
<name>A0A5B7HNX3_PORTR</name>
<feature type="compositionally biased region" description="Low complexity" evidence="1">
    <location>
        <begin position="61"/>
        <end position="70"/>
    </location>
</feature>
<gene>
    <name evidence="2" type="ORF">E2C01_065632</name>
</gene>
<dbReference type="PANTHER" id="PTHR46888:SF13">
    <property type="entry name" value="RIBONUCLEASE H"/>
    <property type="match status" value="1"/>
</dbReference>
<keyword evidence="3" id="KW-1185">Reference proteome</keyword>
<evidence type="ECO:0000313" key="2">
    <source>
        <dbReference type="EMBL" id="MPC71355.1"/>
    </source>
</evidence>
<sequence>MEQFIGIANKELVPLLREKRFRTLKEAATWADDYVLAHCPVQQPGSWNRKEGGPRGGPGSDGSSSSGSSGHFRRYTGFGSKMGLGKPQVPTPPFSAKDWAAGKAAPKTPKYDYQPTCYYCRAKGHFNFSYPKFVTTETPKSSQKPVALLVWPDKVCNDELTSPSGFRVEKARCVPESSLEEGVQVGPPVPPPVATPALTKTSELDWCRPFLCGGTVEISGTKYPVTVLRDTGAQQSVCRNVTGKKMTSSQAVLCRELNTVKEFVTAEVMLSCPLVTATAQVAVADELPVARVDFLLGNDLAGGRVWILTSDEGEVAEESGQVVQDSVNVVTRSQARWAQREPVTTQEVASSQMELTPDGSSSADVVEPVSGSPVSSGVEGDGCRRGVTC</sequence>